<organism evidence="2 3">
    <name type="scientific">Pseudotenacibaculum haliotis</name>
    <dbReference type="NCBI Taxonomy" id="1862138"/>
    <lineage>
        <taxon>Bacteria</taxon>
        <taxon>Pseudomonadati</taxon>
        <taxon>Bacteroidota</taxon>
        <taxon>Flavobacteriia</taxon>
        <taxon>Flavobacteriales</taxon>
        <taxon>Flavobacteriaceae</taxon>
        <taxon>Pseudotenacibaculum</taxon>
    </lineage>
</organism>
<evidence type="ECO:0000313" key="2">
    <source>
        <dbReference type="EMBL" id="MFD2567210.1"/>
    </source>
</evidence>
<protein>
    <submittedName>
        <fullName evidence="2">Uncharacterized protein</fullName>
    </submittedName>
</protein>
<dbReference type="RefSeq" id="WP_379665919.1">
    <property type="nucleotide sequence ID" value="NZ_JBHULH010000003.1"/>
</dbReference>
<evidence type="ECO:0000256" key="1">
    <source>
        <dbReference type="SAM" id="SignalP"/>
    </source>
</evidence>
<evidence type="ECO:0000313" key="3">
    <source>
        <dbReference type="Proteomes" id="UP001597508"/>
    </source>
</evidence>
<dbReference type="EMBL" id="JBHULH010000003">
    <property type="protein sequence ID" value="MFD2567210.1"/>
    <property type="molecule type" value="Genomic_DNA"/>
</dbReference>
<reference evidence="3" key="1">
    <citation type="journal article" date="2019" name="Int. J. Syst. Evol. Microbiol.">
        <title>The Global Catalogue of Microorganisms (GCM) 10K type strain sequencing project: providing services to taxonomists for standard genome sequencing and annotation.</title>
        <authorList>
            <consortium name="The Broad Institute Genomics Platform"/>
            <consortium name="The Broad Institute Genome Sequencing Center for Infectious Disease"/>
            <person name="Wu L."/>
            <person name="Ma J."/>
        </authorList>
    </citation>
    <scope>NUCLEOTIDE SEQUENCE [LARGE SCALE GENOMIC DNA]</scope>
    <source>
        <strain evidence="3">KCTC 52127</strain>
    </source>
</reference>
<gene>
    <name evidence="2" type="ORF">ACFSRZ_07480</name>
</gene>
<name>A0ABW5LR40_9FLAO</name>
<sequence>MKTYKIILALVICSLMTIGAFSQISQNNRISQYSIDFSKSDANNLGKVSGKQYINESFASAKISNYDSSTLLRYNPYKDEMEFMRGEEIFYLNKHEGIKIKFVNENKTYIIKSVGGKLMYFVEVFKGEKVSFLIKEKVKYTPETPAANSYSSAKPATFSRSPDVFYVAFGDGPLVEFPRKKKQVIKLFQSNSIELKGYLKKNKISFKKEKDVLKMVKDANKM</sequence>
<feature type="signal peptide" evidence="1">
    <location>
        <begin position="1"/>
        <end position="22"/>
    </location>
</feature>
<feature type="chain" id="PRO_5046362164" evidence="1">
    <location>
        <begin position="23"/>
        <end position="222"/>
    </location>
</feature>
<accession>A0ABW5LR40</accession>
<comment type="caution">
    <text evidence="2">The sequence shown here is derived from an EMBL/GenBank/DDBJ whole genome shotgun (WGS) entry which is preliminary data.</text>
</comment>
<keyword evidence="3" id="KW-1185">Reference proteome</keyword>
<proteinExistence type="predicted"/>
<keyword evidence="1" id="KW-0732">Signal</keyword>
<dbReference type="Proteomes" id="UP001597508">
    <property type="component" value="Unassembled WGS sequence"/>
</dbReference>